<dbReference type="PANTHER" id="PTHR42978">
    <property type="entry name" value="QUORUM-QUENCHING LACTONASE YTNP-RELATED-RELATED"/>
    <property type="match status" value="1"/>
</dbReference>
<accession>A0A9D2CP24</accession>
<dbReference type="GO" id="GO:0046872">
    <property type="term" value="F:metal ion binding"/>
    <property type="evidence" value="ECO:0007669"/>
    <property type="project" value="UniProtKB-KW"/>
</dbReference>
<keyword evidence="3" id="KW-0479">Metal-binding</keyword>
<gene>
    <name evidence="7" type="ORF">H9820_11695</name>
</gene>
<organism evidence="7 8">
    <name type="scientific">Candidatus Companilactobacillus pullicola</name>
    <dbReference type="NCBI Taxonomy" id="2838523"/>
    <lineage>
        <taxon>Bacteria</taxon>
        <taxon>Bacillati</taxon>
        <taxon>Bacillota</taxon>
        <taxon>Bacilli</taxon>
        <taxon>Lactobacillales</taxon>
        <taxon>Lactobacillaceae</taxon>
        <taxon>Companilactobacillus</taxon>
    </lineage>
</organism>
<evidence type="ECO:0000256" key="1">
    <source>
        <dbReference type="ARBA" id="ARBA00001947"/>
    </source>
</evidence>
<protein>
    <submittedName>
        <fullName evidence="7">N-acyl homoserine lactonase family protein</fullName>
    </submittedName>
</protein>
<dbReference type="Gene3D" id="3.60.15.10">
    <property type="entry name" value="Ribonuclease Z/Hydroxyacylglutathione hydrolase-like"/>
    <property type="match status" value="1"/>
</dbReference>
<feature type="domain" description="Metallo-beta-lactamase" evidence="6">
    <location>
        <begin position="49"/>
        <end position="264"/>
    </location>
</feature>
<dbReference type="EMBL" id="DXCM01000090">
    <property type="protein sequence ID" value="HIY93585.1"/>
    <property type="molecule type" value="Genomic_DNA"/>
</dbReference>
<sequence length="277" mass="31134">MTNNRSIKIHILHTGLVKVDKALPFHGQFRNPLAFTGLFRSEKNQVVLPVSSYLIEHPKGLILIDTGWNKLVRQSNWKELGPQVQINTGYLPQGWSIDERLQELGYKPSDIDYLLLSHMHCDHVSGLKQVKDAKNILVSQPEWKIANRLPMVYLPHEWKGVTVQTYQYDHSNIGPFDESFDLFGDGSIVQIHTPGHAAGMSATIIKGSDDKYVLLAADTGYAARSWEKMITPGICTSRKDAITSLGWIREQAHSKDCIAAIANHDPEVDAQIIELPY</sequence>
<dbReference type="InterPro" id="IPR001279">
    <property type="entry name" value="Metallo-B-lactamas"/>
</dbReference>
<dbReference type="SUPFAM" id="SSF56281">
    <property type="entry name" value="Metallo-hydrolase/oxidoreductase"/>
    <property type="match status" value="1"/>
</dbReference>
<dbReference type="PANTHER" id="PTHR42978:SF2">
    <property type="entry name" value="102 KBASES UNSTABLE REGION: FROM 1 TO 119443"/>
    <property type="match status" value="1"/>
</dbReference>
<evidence type="ECO:0000256" key="2">
    <source>
        <dbReference type="ARBA" id="ARBA00007749"/>
    </source>
</evidence>
<proteinExistence type="inferred from homology"/>
<dbReference type="Proteomes" id="UP000824013">
    <property type="component" value="Unassembled WGS sequence"/>
</dbReference>
<reference evidence="7" key="1">
    <citation type="journal article" date="2021" name="PeerJ">
        <title>Extensive microbial diversity within the chicken gut microbiome revealed by metagenomics and culture.</title>
        <authorList>
            <person name="Gilroy R."/>
            <person name="Ravi A."/>
            <person name="Getino M."/>
            <person name="Pursley I."/>
            <person name="Horton D.L."/>
            <person name="Alikhan N.F."/>
            <person name="Baker D."/>
            <person name="Gharbi K."/>
            <person name="Hall N."/>
            <person name="Watson M."/>
            <person name="Adriaenssens E.M."/>
            <person name="Foster-Nyarko E."/>
            <person name="Jarju S."/>
            <person name="Secka A."/>
            <person name="Antonio M."/>
            <person name="Oren A."/>
            <person name="Chaudhuri R.R."/>
            <person name="La Ragione R."/>
            <person name="Hildebrand F."/>
            <person name="Pallen M.J."/>
        </authorList>
    </citation>
    <scope>NUCLEOTIDE SEQUENCE</scope>
    <source>
        <strain evidence="7">3204</strain>
    </source>
</reference>
<keyword evidence="5" id="KW-0862">Zinc</keyword>
<name>A0A9D2CP24_9LACO</name>
<dbReference type="CDD" id="cd07729">
    <property type="entry name" value="AHL_lactonase_MBL-fold"/>
    <property type="match status" value="1"/>
</dbReference>
<dbReference type="AlphaFoldDB" id="A0A9D2CP24"/>
<evidence type="ECO:0000256" key="4">
    <source>
        <dbReference type="ARBA" id="ARBA00022801"/>
    </source>
</evidence>
<evidence type="ECO:0000259" key="6">
    <source>
        <dbReference type="SMART" id="SM00849"/>
    </source>
</evidence>
<evidence type="ECO:0000313" key="7">
    <source>
        <dbReference type="EMBL" id="HIY93585.1"/>
    </source>
</evidence>
<comment type="similarity">
    <text evidence="2">Belongs to the metallo-beta-lactamase superfamily.</text>
</comment>
<dbReference type="SMART" id="SM00849">
    <property type="entry name" value="Lactamase_B"/>
    <property type="match status" value="1"/>
</dbReference>
<keyword evidence="4" id="KW-0378">Hydrolase</keyword>
<evidence type="ECO:0000256" key="5">
    <source>
        <dbReference type="ARBA" id="ARBA00022833"/>
    </source>
</evidence>
<reference evidence="7" key="2">
    <citation type="submission" date="2021-04" db="EMBL/GenBank/DDBJ databases">
        <authorList>
            <person name="Gilroy R."/>
        </authorList>
    </citation>
    <scope>NUCLEOTIDE SEQUENCE</scope>
    <source>
        <strain evidence="7">3204</strain>
    </source>
</reference>
<dbReference type="InterPro" id="IPR036866">
    <property type="entry name" value="RibonucZ/Hydroxyglut_hydro"/>
</dbReference>
<comment type="caution">
    <text evidence="7">The sequence shown here is derived from an EMBL/GenBank/DDBJ whole genome shotgun (WGS) entry which is preliminary data.</text>
</comment>
<dbReference type="Pfam" id="PF00753">
    <property type="entry name" value="Lactamase_B"/>
    <property type="match status" value="1"/>
</dbReference>
<evidence type="ECO:0000313" key="8">
    <source>
        <dbReference type="Proteomes" id="UP000824013"/>
    </source>
</evidence>
<dbReference type="GO" id="GO:0016787">
    <property type="term" value="F:hydrolase activity"/>
    <property type="evidence" value="ECO:0007669"/>
    <property type="project" value="UniProtKB-KW"/>
</dbReference>
<evidence type="ECO:0000256" key="3">
    <source>
        <dbReference type="ARBA" id="ARBA00022723"/>
    </source>
</evidence>
<comment type="cofactor">
    <cofactor evidence="1">
        <name>Zn(2+)</name>
        <dbReference type="ChEBI" id="CHEBI:29105"/>
    </cofactor>
</comment>
<dbReference type="InterPro" id="IPR051013">
    <property type="entry name" value="MBL_superfamily_lactonases"/>
</dbReference>